<accession>A0ABR4I7N2</accession>
<dbReference type="Proteomes" id="UP001610335">
    <property type="component" value="Unassembled WGS sequence"/>
</dbReference>
<keyword evidence="1" id="KW-0732">Signal</keyword>
<comment type="caution">
    <text evidence="2">The sequence shown here is derived from an EMBL/GenBank/DDBJ whole genome shotgun (WGS) entry which is preliminary data.</text>
</comment>
<proteinExistence type="predicted"/>
<reference evidence="2 3" key="1">
    <citation type="submission" date="2024-07" db="EMBL/GenBank/DDBJ databases">
        <title>Section-level genome sequencing and comparative genomics of Aspergillus sections Usti and Cavernicolus.</title>
        <authorList>
            <consortium name="Lawrence Berkeley National Laboratory"/>
            <person name="Nybo J.L."/>
            <person name="Vesth T.C."/>
            <person name="Theobald S."/>
            <person name="Frisvad J.C."/>
            <person name="Larsen T.O."/>
            <person name="Kjaerboelling I."/>
            <person name="Rothschild-Mancinelli K."/>
            <person name="Lyhne E.K."/>
            <person name="Kogle M.E."/>
            <person name="Barry K."/>
            <person name="Clum A."/>
            <person name="Na H."/>
            <person name="Ledsgaard L."/>
            <person name="Lin J."/>
            <person name="Lipzen A."/>
            <person name="Kuo A."/>
            <person name="Riley R."/>
            <person name="Mondo S."/>
            <person name="LaButti K."/>
            <person name="Haridas S."/>
            <person name="Pangalinan J."/>
            <person name="Salamov A.A."/>
            <person name="Simmons B.A."/>
            <person name="Magnuson J.K."/>
            <person name="Chen J."/>
            <person name="Drula E."/>
            <person name="Henrissat B."/>
            <person name="Wiebenga A."/>
            <person name="Lubbers R.J."/>
            <person name="Gomes A.C."/>
            <person name="Makela M.R."/>
            <person name="Stajich J."/>
            <person name="Grigoriev I.V."/>
            <person name="Mortensen U.H."/>
            <person name="De vries R.P."/>
            <person name="Baker S.E."/>
            <person name="Andersen M.R."/>
        </authorList>
    </citation>
    <scope>NUCLEOTIDE SEQUENCE [LARGE SCALE GENOMIC DNA]</scope>
    <source>
        <strain evidence="2 3">CBS 600.67</strain>
    </source>
</reference>
<sequence>MKTIISILITLLATTAAATPQNTDPIRCESVADCPAELPVCCGFSPEWQYCLEEGTVC</sequence>
<evidence type="ECO:0000256" key="1">
    <source>
        <dbReference type="SAM" id="SignalP"/>
    </source>
</evidence>
<feature type="signal peptide" evidence="1">
    <location>
        <begin position="1"/>
        <end position="18"/>
    </location>
</feature>
<name>A0ABR4I7N2_9EURO</name>
<feature type="chain" id="PRO_5046735130" evidence="1">
    <location>
        <begin position="19"/>
        <end position="58"/>
    </location>
</feature>
<organism evidence="2 3">
    <name type="scientific">Aspergillus cavernicola</name>
    <dbReference type="NCBI Taxonomy" id="176166"/>
    <lineage>
        <taxon>Eukaryota</taxon>
        <taxon>Fungi</taxon>
        <taxon>Dikarya</taxon>
        <taxon>Ascomycota</taxon>
        <taxon>Pezizomycotina</taxon>
        <taxon>Eurotiomycetes</taxon>
        <taxon>Eurotiomycetidae</taxon>
        <taxon>Eurotiales</taxon>
        <taxon>Aspergillaceae</taxon>
        <taxon>Aspergillus</taxon>
        <taxon>Aspergillus subgen. Nidulantes</taxon>
    </lineage>
</organism>
<gene>
    <name evidence="2" type="ORF">BDW59DRAFT_148302</name>
</gene>
<dbReference type="EMBL" id="JBFXLS010000049">
    <property type="protein sequence ID" value="KAL2823762.1"/>
    <property type="molecule type" value="Genomic_DNA"/>
</dbReference>
<evidence type="ECO:0000313" key="3">
    <source>
        <dbReference type="Proteomes" id="UP001610335"/>
    </source>
</evidence>
<keyword evidence="3" id="KW-1185">Reference proteome</keyword>
<protein>
    <submittedName>
        <fullName evidence="2">Uncharacterized protein</fullName>
    </submittedName>
</protein>
<evidence type="ECO:0000313" key="2">
    <source>
        <dbReference type="EMBL" id="KAL2823762.1"/>
    </source>
</evidence>